<sequence length="93" mass="10048">MSDYHQLLADYRFTRVNDGTTFRSPDGLASVNVNDQDGSLTVTALTAFSPQLIRWKVVIDNAEPDVLDNASVDILDAALCAADPQLASRVHSG</sequence>
<keyword evidence="2" id="KW-1185">Reference proteome</keyword>
<name>A0A6N7Z1E6_9PSEU</name>
<evidence type="ECO:0000313" key="1">
    <source>
        <dbReference type="EMBL" id="MTD58168.1"/>
    </source>
</evidence>
<comment type="caution">
    <text evidence="1">The sequence shown here is derived from an EMBL/GenBank/DDBJ whole genome shotgun (WGS) entry which is preliminary data.</text>
</comment>
<dbReference type="AlphaFoldDB" id="A0A6N7Z1E6"/>
<dbReference type="OrthoDB" id="3627933at2"/>
<proteinExistence type="predicted"/>
<organism evidence="1 2">
    <name type="scientific">Amycolatopsis pithecellobii</name>
    <dbReference type="NCBI Taxonomy" id="664692"/>
    <lineage>
        <taxon>Bacteria</taxon>
        <taxon>Bacillati</taxon>
        <taxon>Actinomycetota</taxon>
        <taxon>Actinomycetes</taxon>
        <taxon>Pseudonocardiales</taxon>
        <taxon>Pseudonocardiaceae</taxon>
        <taxon>Amycolatopsis</taxon>
    </lineage>
</organism>
<gene>
    <name evidence="1" type="ORF">GKO32_29950</name>
</gene>
<dbReference type="EMBL" id="WMBA01000061">
    <property type="protein sequence ID" value="MTD58168.1"/>
    <property type="molecule type" value="Genomic_DNA"/>
</dbReference>
<dbReference type="RefSeq" id="WP_154760265.1">
    <property type="nucleotide sequence ID" value="NZ_WMBA01000061.1"/>
</dbReference>
<evidence type="ECO:0000313" key="2">
    <source>
        <dbReference type="Proteomes" id="UP000440096"/>
    </source>
</evidence>
<reference evidence="1 2" key="1">
    <citation type="submission" date="2019-11" db="EMBL/GenBank/DDBJ databases">
        <title>Draft genome of Amycolatopsis RM579.</title>
        <authorList>
            <person name="Duangmal K."/>
            <person name="Mingma R."/>
        </authorList>
    </citation>
    <scope>NUCLEOTIDE SEQUENCE [LARGE SCALE GENOMIC DNA]</scope>
    <source>
        <strain evidence="1 2">RM579</strain>
    </source>
</reference>
<dbReference type="Proteomes" id="UP000440096">
    <property type="component" value="Unassembled WGS sequence"/>
</dbReference>
<protein>
    <submittedName>
        <fullName evidence="1">Uncharacterized protein</fullName>
    </submittedName>
</protein>
<accession>A0A6N7Z1E6</accession>